<reference evidence="2" key="1">
    <citation type="journal article" date="2020" name="Stud. Mycol.">
        <title>101 Dothideomycetes genomes: a test case for predicting lifestyles and emergence of pathogens.</title>
        <authorList>
            <person name="Haridas S."/>
            <person name="Albert R."/>
            <person name="Binder M."/>
            <person name="Bloem J."/>
            <person name="Labutti K."/>
            <person name="Salamov A."/>
            <person name="Andreopoulos B."/>
            <person name="Baker S."/>
            <person name="Barry K."/>
            <person name="Bills G."/>
            <person name="Bluhm B."/>
            <person name="Cannon C."/>
            <person name="Castanera R."/>
            <person name="Culley D."/>
            <person name="Daum C."/>
            <person name="Ezra D."/>
            <person name="Gonzalez J."/>
            <person name="Henrissat B."/>
            <person name="Kuo A."/>
            <person name="Liang C."/>
            <person name="Lipzen A."/>
            <person name="Lutzoni F."/>
            <person name="Magnuson J."/>
            <person name="Mondo S."/>
            <person name="Nolan M."/>
            <person name="Ohm R."/>
            <person name="Pangilinan J."/>
            <person name="Park H.-J."/>
            <person name="Ramirez L."/>
            <person name="Alfaro M."/>
            <person name="Sun H."/>
            <person name="Tritt A."/>
            <person name="Yoshinaga Y."/>
            <person name="Zwiers L.-H."/>
            <person name="Turgeon B."/>
            <person name="Goodwin S."/>
            <person name="Spatafora J."/>
            <person name="Crous P."/>
            <person name="Grigoriev I."/>
        </authorList>
    </citation>
    <scope>NUCLEOTIDE SEQUENCE</scope>
    <source>
        <strain evidence="2">CBS 115976</strain>
    </source>
</reference>
<dbReference type="OrthoDB" id="5376804at2759"/>
<name>A0A6A6TW49_9PEZI</name>
<gene>
    <name evidence="2" type="ORF">BT63DRAFT_429826</name>
</gene>
<dbReference type="PANTHER" id="PTHR35394">
    <property type="entry name" value="DUF3176 DOMAIN-CONTAINING PROTEIN"/>
    <property type="match status" value="1"/>
</dbReference>
<evidence type="ECO:0000256" key="1">
    <source>
        <dbReference type="SAM" id="MobiDB-lite"/>
    </source>
</evidence>
<accession>A0A6A6TW49</accession>
<dbReference type="Pfam" id="PF11374">
    <property type="entry name" value="DUF3176"/>
    <property type="match status" value="1"/>
</dbReference>
<protein>
    <submittedName>
        <fullName evidence="2">Uncharacterized protein</fullName>
    </submittedName>
</protein>
<organism evidence="2 3">
    <name type="scientific">Microthyrium microscopicum</name>
    <dbReference type="NCBI Taxonomy" id="703497"/>
    <lineage>
        <taxon>Eukaryota</taxon>
        <taxon>Fungi</taxon>
        <taxon>Dikarya</taxon>
        <taxon>Ascomycota</taxon>
        <taxon>Pezizomycotina</taxon>
        <taxon>Dothideomycetes</taxon>
        <taxon>Dothideomycetes incertae sedis</taxon>
        <taxon>Microthyriales</taxon>
        <taxon>Microthyriaceae</taxon>
        <taxon>Microthyrium</taxon>
    </lineage>
</organism>
<dbReference type="Proteomes" id="UP000799302">
    <property type="component" value="Unassembled WGS sequence"/>
</dbReference>
<feature type="region of interest" description="Disordered" evidence="1">
    <location>
        <begin position="65"/>
        <end position="98"/>
    </location>
</feature>
<dbReference type="PANTHER" id="PTHR35394:SF5">
    <property type="entry name" value="DUF3176 DOMAIN-CONTAINING PROTEIN"/>
    <property type="match status" value="1"/>
</dbReference>
<sequence>MSNAETSLWVLTETTNISSRYRLLIRSYMALQSEINSWSIELQDQLLPHQTERLSLLPANALDPTQVNHHGAEPVQSTSTVSLDSSSGRGPPSDLNEVSSPAAINQASAIQVHNPSDSQTLLFHMSRTWKEELREWIHESLACIGCICLVAGLTITLQYIADKPLPGWSVNSVLSFDRVGFKAVIGYVLSSVISQTQWSWFRMERALRDLQKYDKAGRGISVLQNG</sequence>
<proteinExistence type="predicted"/>
<evidence type="ECO:0000313" key="3">
    <source>
        <dbReference type="Proteomes" id="UP000799302"/>
    </source>
</evidence>
<dbReference type="InterPro" id="IPR021514">
    <property type="entry name" value="DUF3176"/>
</dbReference>
<dbReference type="AlphaFoldDB" id="A0A6A6TW49"/>
<keyword evidence="3" id="KW-1185">Reference proteome</keyword>
<evidence type="ECO:0000313" key="2">
    <source>
        <dbReference type="EMBL" id="KAF2664325.1"/>
    </source>
</evidence>
<dbReference type="EMBL" id="MU004243">
    <property type="protein sequence ID" value="KAF2664325.1"/>
    <property type="molecule type" value="Genomic_DNA"/>
</dbReference>
<feature type="compositionally biased region" description="Low complexity" evidence="1">
    <location>
        <begin position="77"/>
        <end position="87"/>
    </location>
</feature>